<organism evidence="2 3">
    <name type="scientific">Pelobium manganitolerans</name>
    <dbReference type="NCBI Taxonomy" id="1842495"/>
    <lineage>
        <taxon>Bacteria</taxon>
        <taxon>Pseudomonadati</taxon>
        <taxon>Bacteroidota</taxon>
        <taxon>Sphingobacteriia</taxon>
        <taxon>Sphingobacteriales</taxon>
        <taxon>Sphingobacteriaceae</taxon>
        <taxon>Pelobium</taxon>
    </lineage>
</organism>
<evidence type="ECO:0000256" key="1">
    <source>
        <dbReference type="SAM" id="Phobius"/>
    </source>
</evidence>
<dbReference type="Proteomes" id="UP000283433">
    <property type="component" value="Unassembled WGS sequence"/>
</dbReference>
<dbReference type="PANTHER" id="PTHR34387">
    <property type="entry name" value="SLR1258 PROTEIN"/>
    <property type="match status" value="1"/>
</dbReference>
<dbReference type="AlphaFoldDB" id="A0A419S378"/>
<proteinExistence type="predicted"/>
<reference evidence="2 3" key="1">
    <citation type="submission" date="2016-07" db="EMBL/GenBank/DDBJ databases">
        <title>Genome of Pelobium manganitolerans.</title>
        <authorList>
            <person name="Wu S."/>
            <person name="Wang G."/>
        </authorList>
    </citation>
    <scope>NUCLEOTIDE SEQUENCE [LARGE SCALE GENOMIC DNA]</scope>
    <source>
        <strain evidence="2 3">YS-25</strain>
    </source>
</reference>
<dbReference type="OrthoDB" id="9785289at2"/>
<dbReference type="Pfam" id="PF04402">
    <property type="entry name" value="SIMPL"/>
    <property type="match status" value="1"/>
</dbReference>
<gene>
    <name evidence="2" type="ORF">BCY91_09290</name>
</gene>
<keyword evidence="3" id="KW-1185">Reference proteome</keyword>
<protein>
    <recommendedName>
        <fullName evidence="4">SIMPL domain-containing protein</fullName>
    </recommendedName>
</protein>
<sequence>MKDRFIIPALIIGICAIVVAFILAGGLKSIKSDQTINVTGSAKQLIVSDLGILRGTFNIDASSAQDAYRELSRQRPLVVQFLKSKGFKDADIDLKTINVYPQYNYSSSGQQLGVRSYTINQTLEVSSADVNKIKEVSISIASLFEQGLNFNVNAPEYYYTKLSDVKVDIQAAAAKDAMIRGEKVAEATNRSLGTLKSARMGVLQITPENSNMTSDYGINDVSSIRKEITAVVNANFEIE</sequence>
<evidence type="ECO:0000313" key="2">
    <source>
        <dbReference type="EMBL" id="RKD13751.1"/>
    </source>
</evidence>
<dbReference type="InterPro" id="IPR007497">
    <property type="entry name" value="SIMPL/DUF541"/>
</dbReference>
<keyword evidence="1" id="KW-0812">Transmembrane</keyword>
<dbReference type="InterPro" id="IPR052022">
    <property type="entry name" value="26kDa_periplasmic_antigen"/>
</dbReference>
<dbReference type="Gene3D" id="3.30.70.2970">
    <property type="entry name" value="Protein of unknown function (DUF541), domain 2"/>
    <property type="match status" value="1"/>
</dbReference>
<dbReference type="PIRSF" id="PIRSF029033">
    <property type="entry name" value="UCP029033"/>
    <property type="match status" value="1"/>
</dbReference>
<comment type="caution">
    <text evidence="2">The sequence shown here is derived from an EMBL/GenBank/DDBJ whole genome shotgun (WGS) entry which is preliminary data.</text>
</comment>
<keyword evidence="1" id="KW-0472">Membrane</keyword>
<dbReference type="Gene3D" id="3.30.110.170">
    <property type="entry name" value="Protein of unknown function (DUF541), domain 1"/>
    <property type="match status" value="1"/>
</dbReference>
<feature type="transmembrane region" description="Helical" evidence="1">
    <location>
        <begin position="6"/>
        <end position="27"/>
    </location>
</feature>
<accession>A0A419S378</accession>
<evidence type="ECO:0000313" key="3">
    <source>
        <dbReference type="Proteomes" id="UP000283433"/>
    </source>
</evidence>
<dbReference type="GO" id="GO:0006974">
    <property type="term" value="P:DNA damage response"/>
    <property type="evidence" value="ECO:0007669"/>
    <property type="project" value="TreeGrafter"/>
</dbReference>
<keyword evidence="1" id="KW-1133">Transmembrane helix</keyword>
<name>A0A419S378_9SPHI</name>
<evidence type="ECO:0008006" key="4">
    <source>
        <dbReference type="Google" id="ProtNLM"/>
    </source>
</evidence>
<dbReference type="InterPro" id="IPR016907">
    <property type="entry name" value="UCP029033"/>
</dbReference>
<dbReference type="PANTHER" id="PTHR34387:SF2">
    <property type="entry name" value="SLR1258 PROTEIN"/>
    <property type="match status" value="1"/>
</dbReference>
<dbReference type="EMBL" id="MBTA01000027">
    <property type="protein sequence ID" value="RKD13751.1"/>
    <property type="molecule type" value="Genomic_DNA"/>
</dbReference>
<dbReference type="RefSeq" id="WP_120182658.1">
    <property type="nucleotide sequence ID" value="NZ_MBTA01000027.1"/>
</dbReference>